<feature type="non-terminal residue" evidence="7">
    <location>
        <position position="1"/>
    </location>
</feature>
<evidence type="ECO:0000256" key="2">
    <source>
        <dbReference type="ARBA" id="ARBA00008141"/>
    </source>
</evidence>
<dbReference type="PANTHER" id="PTHR12316:SF17">
    <property type="entry name" value="NINJURIN C, ISOFORM D"/>
    <property type="match status" value="1"/>
</dbReference>
<proteinExistence type="inferred from homology"/>
<gene>
    <name evidence="7" type="ORF">MAR_011692</name>
</gene>
<evidence type="ECO:0000256" key="3">
    <source>
        <dbReference type="ARBA" id="ARBA00022692"/>
    </source>
</evidence>
<organism evidence="7 8">
    <name type="scientific">Mya arenaria</name>
    <name type="common">Soft-shell clam</name>
    <dbReference type="NCBI Taxonomy" id="6604"/>
    <lineage>
        <taxon>Eukaryota</taxon>
        <taxon>Metazoa</taxon>
        <taxon>Spiralia</taxon>
        <taxon>Lophotrochozoa</taxon>
        <taxon>Mollusca</taxon>
        <taxon>Bivalvia</taxon>
        <taxon>Autobranchia</taxon>
        <taxon>Heteroconchia</taxon>
        <taxon>Euheterodonta</taxon>
        <taxon>Imparidentia</taxon>
        <taxon>Neoheterodontei</taxon>
        <taxon>Myida</taxon>
        <taxon>Myoidea</taxon>
        <taxon>Myidae</taxon>
        <taxon>Mya</taxon>
    </lineage>
</organism>
<comment type="subcellular location">
    <subcellularLocation>
        <location evidence="1">Membrane</location>
        <topology evidence="1">Multi-pass membrane protein</topology>
    </subcellularLocation>
</comment>
<dbReference type="PANTHER" id="PTHR12316">
    <property type="entry name" value="NINJURIN-RELATED"/>
    <property type="match status" value="1"/>
</dbReference>
<keyword evidence="3" id="KW-0812">Transmembrane</keyword>
<evidence type="ECO:0000256" key="5">
    <source>
        <dbReference type="ARBA" id="ARBA00022989"/>
    </source>
</evidence>
<comment type="similarity">
    <text evidence="2">Belongs to the ninjurin family.</text>
</comment>
<keyword evidence="6" id="KW-0472">Membrane</keyword>
<keyword evidence="5" id="KW-1133">Transmembrane helix</keyword>
<dbReference type="InterPro" id="IPR007007">
    <property type="entry name" value="Ninjurin"/>
</dbReference>
<evidence type="ECO:0000313" key="8">
    <source>
        <dbReference type="Proteomes" id="UP001164746"/>
    </source>
</evidence>
<keyword evidence="4" id="KW-0130">Cell adhesion</keyword>
<accession>A0ABY7FYL0</accession>
<protein>
    <submittedName>
        <fullName evidence="7">NINJ1-like protein</fullName>
    </submittedName>
</protein>
<name>A0ABY7FYL0_MYAAR</name>
<evidence type="ECO:0000256" key="4">
    <source>
        <dbReference type="ARBA" id="ARBA00022889"/>
    </source>
</evidence>
<evidence type="ECO:0000256" key="1">
    <source>
        <dbReference type="ARBA" id="ARBA00004141"/>
    </source>
</evidence>
<reference evidence="7" key="1">
    <citation type="submission" date="2022-11" db="EMBL/GenBank/DDBJ databases">
        <title>Centuries of genome instability and evolution in soft-shell clam transmissible cancer (bioRxiv).</title>
        <authorList>
            <person name="Hart S.F.M."/>
            <person name="Yonemitsu M.A."/>
            <person name="Giersch R.M."/>
            <person name="Beal B.F."/>
            <person name="Arriagada G."/>
            <person name="Davis B.W."/>
            <person name="Ostrander E.A."/>
            <person name="Goff S.P."/>
            <person name="Metzger M.J."/>
        </authorList>
    </citation>
    <scope>NUCLEOTIDE SEQUENCE</scope>
    <source>
        <strain evidence="7">MELC-2E11</strain>
        <tissue evidence="7">Siphon/mantle</tissue>
    </source>
</reference>
<sequence>MHVSKTVAHPKKAKVSLSNLFVAPASDIRSCFPCSFPSGVSWYLLRTDPCILNAITWTTPFLYASSMILKKTGFLSKKYSFLSVLVSSTKSSSCKRASFDSGKEYKVSRQQEKDTMPYFTQHFWYIRHRNVQLPNPHWRQCGSSVDGNCKSVFRYIQRGVANHHKRVCIARFGISDGSGYAFVSPLRFYNENFCVKWQKVIVYEKLYRMMLGRYVIRCIESEIEKCLVKYLYDMRNVSMAASSIREERKTPTFKMADEDGDGNDHTVFNYNTRKTIASGLFDVALVIANASQLKALVKAGPGYKFYYPNIFIVAGFLVKLASLEAEKEPGDGALLIRWNKGKTRLNNATM</sequence>
<dbReference type="Proteomes" id="UP001164746">
    <property type="component" value="Chromosome 14"/>
</dbReference>
<keyword evidence="8" id="KW-1185">Reference proteome</keyword>
<dbReference type="Pfam" id="PF04923">
    <property type="entry name" value="Ninjurin"/>
    <property type="match status" value="1"/>
</dbReference>
<evidence type="ECO:0000256" key="6">
    <source>
        <dbReference type="ARBA" id="ARBA00023136"/>
    </source>
</evidence>
<evidence type="ECO:0000313" key="7">
    <source>
        <dbReference type="EMBL" id="WAR25988.1"/>
    </source>
</evidence>
<dbReference type="EMBL" id="CP111025">
    <property type="protein sequence ID" value="WAR25988.1"/>
    <property type="molecule type" value="Genomic_DNA"/>
</dbReference>